<comment type="caution">
    <text evidence="2">The sequence shown here is derived from an EMBL/GenBank/DDBJ whole genome shotgun (WGS) entry which is preliminary data.</text>
</comment>
<evidence type="ECO:0000259" key="1">
    <source>
        <dbReference type="Pfam" id="PF13456"/>
    </source>
</evidence>
<dbReference type="PANTHER" id="PTHR47074:SF48">
    <property type="entry name" value="POLYNUCLEOTIDYL TRANSFERASE, RIBONUCLEASE H-LIKE SUPERFAMILY PROTEIN"/>
    <property type="match status" value="1"/>
</dbReference>
<organism evidence="2 3">
    <name type="scientific">Dipteronia dyeriana</name>
    <dbReference type="NCBI Taxonomy" id="168575"/>
    <lineage>
        <taxon>Eukaryota</taxon>
        <taxon>Viridiplantae</taxon>
        <taxon>Streptophyta</taxon>
        <taxon>Embryophyta</taxon>
        <taxon>Tracheophyta</taxon>
        <taxon>Spermatophyta</taxon>
        <taxon>Magnoliopsida</taxon>
        <taxon>eudicotyledons</taxon>
        <taxon>Gunneridae</taxon>
        <taxon>Pentapetalae</taxon>
        <taxon>rosids</taxon>
        <taxon>malvids</taxon>
        <taxon>Sapindales</taxon>
        <taxon>Sapindaceae</taxon>
        <taxon>Hippocastanoideae</taxon>
        <taxon>Acereae</taxon>
        <taxon>Dipteronia</taxon>
    </lineage>
</organism>
<evidence type="ECO:0000313" key="3">
    <source>
        <dbReference type="Proteomes" id="UP001280121"/>
    </source>
</evidence>
<feature type="domain" description="RNase H type-1" evidence="1">
    <location>
        <begin position="196"/>
        <end position="257"/>
    </location>
</feature>
<dbReference type="InterPro" id="IPR002156">
    <property type="entry name" value="RNaseH_domain"/>
</dbReference>
<dbReference type="GO" id="GO:0004523">
    <property type="term" value="F:RNA-DNA hybrid ribonuclease activity"/>
    <property type="evidence" value="ECO:0007669"/>
    <property type="project" value="InterPro"/>
</dbReference>
<reference evidence="2" key="1">
    <citation type="journal article" date="2023" name="Plant J.">
        <title>Genome sequences and population genomics provide insights into the demographic history, inbreeding, and mutation load of two 'living fossil' tree species of Dipteronia.</title>
        <authorList>
            <person name="Feng Y."/>
            <person name="Comes H.P."/>
            <person name="Chen J."/>
            <person name="Zhu S."/>
            <person name="Lu R."/>
            <person name="Zhang X."/>
            <person name="Li P."/>
            <person name="Qiu J."/>
            <person name="Olsen K.M."/>
            <person name="Qiu Y."/>
        </authorList>
    </citation>
    <scope>NUCLEOTIDE SEQUENCE</scope>
    <source>
        <strain evidence="2">KIB01</strain>
    </source>
</reference>
<dbReference type="Pfam" id="PF13456">
    <property type="entry name" value="RVT_3"/>
    <property type="match status" value="1"/>
</dbReference>
<accession>A0AAE0CQF1</accession>
<sequence>MYTCARLCKHKTDGGLGFHDISIFNRALLAKQVWRLISQSNSLAARVLKSIYFSDSSILQASCSVTSLFLWKTLIWGKDLLEARLQWRIKDGALVSINGDRWLPRPLTFKVWSPPLLDLNAEVKDLITAFCGRDIEIIQSSSARVGIDWKLTPPRMSKIKMDAAIDGVNGKLGIGIIIRSDAGKVLALVGYVAGSKPLCGGVDALGVVSLINNYQPPYAEIGVIIQDILALLNSCPNWSVGFAHREANMAAHSLAKLGLISSSDSLWREDVPPIIFTLIRDDCPDPL</sequence>
<dbReference type="PANTHER" id="PTHR47074">
    <property type="entry name" value="BNAC02G40300D PROTEIN"/>
    <property type="match status" value="1"/>
</dbReference>
<dbReference type="InterPro" id="IPR052929">
    <property type="entry name" value="RNase_H-like_EbsB-rel"/>
</dbReference>
<dbReference type="AlphaFoldDB" id="A0AAE0CQF1"/>
<dbReference type="CDD" id="cd06222">
    <property type="entry name" value="RNase_H_like"/>
    <property type="match status" value="1"/>
</dbReference>
<dbReference type="Proteomes" id="UP001280121">
    <property type="component" value="Unassembled WGS sequence"/>
</dbReference>
<protein>
    <recommendedName>
        <fullName evidence="1">RNase H type-1 domain-containing protein</fullName>
    </recommendedName>
</protein>
<keyword evidence="3" id="KW-1185">Reference proteome</keyword>
<evidence type="ECO:0000313" key="2">
    <source>
        <dbReference type="EMBL" id="KAK2659785.1"/>
    </source>
</evidence>
<dbReference type="GO" id="GO:0003676">
    <property type="term" value="F:nucleic acid binding"/>
    <property type="evidence" value="ECO:0007669"/>
    <property type="project" value="InterPro"/>
</dbReference>
<name>A0AAE0CQF1_9ROSI</name>
<dbReference type="InterPro" id="IPR044730">
    <property type="entry name" value="RNase_H-like_dom_plant"/>
</dbReference>
<dbReference type="EMBL" id="JANJYI010000002">
    <property type="protein sequence ID" value="KAK2659785.1"/>
    <property type="molecule type" value="Genomic_DNA"/>
</dbReference>
<gene>
    <name evidence="2" type="ORF">Ddye_006318</name>
</gene>
<proteinExistence type="predicted"/>